<feature type="transmembrane region" description="Helical" evidence="7">
    <location>
        <begin position="166"/>
        <end position="189"/>
    </location>
</feature>
<keyword evidence="4 10" id="KW-0067">ATP-binding</keyword>
<dbReference type="PANTHER" id="PTHR24221">
    <property type="entry name" value="ATP-BINDING CASSETTE SUB-FAMILY B"/>
    <property type="match status" value="1"/>
</dbReference>
<feature type="domain" description="ABC transporter" evidence="8">
    <location>
        <begin position="356"/>
        <end position="602"/>
    </location>
</feature>
<evidence type="ECO:0000313" key="11">
    <source>
        <dbReference type="Proteomes" id="UP001595975"/>
    </source>
</evidence>
<evidence type="ECO:0000256" key="2">
    <source>
        <dbReference type="ARBA" id="ARBA00022692"/>
    </source>
</evidence>
<reference evidence="11" key="1">
    <citation type="journal article" date="2019" name="Int. J. Syst. Evol. Microbiol.">
        <title>The Global Catalogue of Microorganisms (GCM) 10K type strain sequencing project: providing services to taxonomists for standard genome sequencing and annotation.</title>
        <authorList>
            <consortium name="The Broad Institute Genomics Platform"/>
            <consortium name="The Broad Institute Genome Sequencing Center for Infectious Disease"/>
            <person name="Wu L."/>
            <person name="Ma J."/>
        </authorList>
    </citation>
    <scope>NUCLEOTIDE SEQUENCE [LARGE SCALE GENOMIC DNA]</scope>
    <source>
        <strain evidence="11">CGMCC 4.1437</strain>
    </source>
</reference>
<dbReference type="SMART" id="SM00382">
    <property type="entry name" value="AAA"/>
    <property type="match status" value="1"/>
</dbReference>
<keyword evidence="2 7" id="KW-0812">Transmembrane</keyword>
<dbReference type="Gene3D" id="3.40.50.300">
    <property type="entry name" value="P-loop containing nucleotide triphosphate hydrolases"/>
    <property type="match status" value="1"/>
</dbReference>
<proteinExistence type="predicted"/>
<feature type="transmembrane region" description="Helical" evidence="7">
    <location>
        <begin position="69"/>
        <end position="89"/>
    </location>
</feature>
<evidence type="ECO:0000259" key="8">
    <source>
        <dbReference type="PROSITE" id="PS50893"/>
    </source>
</evidence>
<feature type="domain" description="ABC transmembrane type-1" evidence="9">
    <location>
        <begin position="145"/>
        <end position="320"/>
    </location>
</feature>
<evidence type="ECO:0000256" key="3">
    <source>
        <dbReference type="ARBA" id="ARBA00022741"/>
    </source>
</evidence>
<evidence type="ECO:0000256" key="5">
    <source>
        <dbReference type="ARBA" id="ARBA00022989"/>
    </source>
</evidence>
<evidence type="ECO:0000313" key="10">
    <source>
        <dbReference type="EMBL" id="MFC5666765.1"/>
    </source>
</evidence>
<evidence type="ECO:0000256" key="6">
    <source>
        <dbReference type="ARBA" id="ARBA00023136"/>
    </source>
</evidence>
<dbReference type="PANTHER" id="PTHR24221:SF646">
    <property type="entry name" value="HAEMOLYSIN SECRETION ATP-BINDING PROTEIN"/>
    <property type="match status" value="1"/>
</dbReference>
<comment type="subcellular location">
    <subcellularLocation>
        <location evidence="1">Cell membrane</location>
        <topology evidence="1">Multi-pass membrane protein</topology>
    </subcellularLocation>
</comment>
<sequence length="610" mass="65476">MTLNAKQPEDRATAREYAGLARDLFAVSYRRAPGLTVAVLLTQALSLVTVAGIALTLRAAINGAIRGDTGAAVAGAVGAALVYAATAVLNDLGFNVRGRLVDKVAVLDLPASITRDIALLEGLEHVERSDFLDRVNIVLTAPWGIVNGFWSAVTAVFGVLQLGVSLLLLGTVSPWLTLLLLFAAAPLWFDRQGQRHATRAETETAEATRLQRHLFDTASEAAAAKEIRVAGSGAELVRRHAALWEEAAAVRFRAQLRAAAWQVSGWTLFTAGFVAALAVVIHRTASGHGSPGDVVLAITVASTLRGSVEAAVGRTTESVAAQRLVEPYLWLQRFVAERRTDGSGGLATPARLTEGIAFEKVGYRYPGTDRFALEELSFTIPAGSVVAVVGEYGSGKTTLVKLLNRFYRPDSGRISVDGVDLADYDGAGWHARTSAAFQDFGRYHTVFSETVGLGDLPHLDDRERITEAVREAEATGFVDLLPQGLDTRLGRALGGVDLSEGQWQKTALARATMRREPLLFVLDEPTASLDAPSEQEIFQRQMARARELAERTGAITVIVSHRFSTVTGADLILVLDRGRLEDIGSHQELLARGGRYAELYGIQATAYAES</sequence>
<evidence type="ECO:0000256" key="4">
    <source>
        <dbReference type="ARBA" id="ARBA00022840"/>
    </source>
</evidence>
<dbReference type="InterPro" id="IPR003439">
    <property type="entry name" value="ABC_transporter-like_ATP-bd"/>
</dbReference>
<dbReference type="InterPro" id="IPR039421">
    <property type="entry name" value="Type_1_exporter"/>
</dbReference>
<evidence type="ECO:0000259" key="9">
    <source>
        <dbReference type="PROSITE" id="PS50929"/>
    </source>
</evidence>
<dbReference type="RefSeq" id="WP_380228459.1">
    <property type="nucleotide sequence ID" value="NZ_JBHSOF010000045.1"/>
</dbReference>
<gene>
    <name evidence="10" type="ORF">ACFP3U_27840</name>
</gene>
<keyword evidence="6 7" id="KW-0472">Membrane</keyword>
<evidence type="ECO:0000256" key="7">
    <source>
        <dbReference type="SAM" id="Phobius"/>
    </source>
</evidence>
<dbReference type="InterPro" id="IPR011527">
    <property type="entry name" value="ABC1_TM_dom"/>
</dbReference>
<evidence type="ECO:0000256" key="1">
    <source>
        <dbReference type="ARBA" id="ARBA00004651"/>
    </source>
</evidence>
<name>A0ABW0X8A3_9ACTN</name>
<dbReference type="Pfam" id="PF00005">
    <property type="entry name" value="ABC_tran"/>
    <property type="match status" value="1"/>
</dbReference>
<feature type="transmembrane region" description="Helical" evidence="7">
    <location>
        <begin position="137"/>
        <end position="160"/>
    </location>
</feature>
<keyword evidence="11" id="KW-1185">Reference proteome</keyword>
<keyword evidence="3" id="KW-0547">Nucleotide-binding</keyword>
<dbReference type="SUPFAM" id="SSF52540">
    <property type="entry name" value="P-loop containing nucleoside triphosphate hydrolases"/>
    <property type="match status" value="1"/>
</dbReference>
<dbReference type="Gene3D" id="1.20.1560.10">
    <property type="entry name" value="ABC transporter type 1, transmembrane domain"/>
    <property type="match status" value="1"/>
</dbReference>
<feature type="transmembrane region" description="Helical" evidence="7">
    <location>
        <begin position="35"/>
        <end position="57"/>
    </location>
</feature>
<dbReference type="PROSITE" id="PS50929">
    <property type="entry name" value="ABC_TM1F"/>
    <property type="match status" value="1"/>
</dbReference>
<dbReference type="GO" id="GO:0005524">
    <property type="term" value="F:ATP binding"/>
    <property type="evidence" value="ECO:0007669"/>
    <property type="project" value="UniProtKB-KW"/>
</dbReference>
<dbReference type="InterPro" id="IPR003593">
    <property type="entry name" value="AAA+_ATPase"/>
</dbReference>
<dbReference type="SUPFAM" id="SSF90123">
    <property type="entry name" value="ABC transporter transmembrane region"/>
    <property type="match status" value="1"/>
</dbReference>
<dbReference type="InterPro" id="IPR036640">
    <property type="entry name" value="ABC1_TM_sf"/>
</dbReference>
<keyword evidence="5 7" id="KW-1133">Transmembrane helix</keyword>
<dbReference type="InterPro" id="IPR027417">
    <property type="entry name" value="P-loop_NTPase"/>
</dbReference>
<feature type="transmembrane region" description="Helical" evidence="7">
    <location>
        <begin position="259"/>
        <end position="281"/>
    </location>
</feature>
<dbReference type="PROSITE" id="PS50893">
    <property type="entry name" value="ABC_TRANSPORTER_2"/>
    <property type="match status" value="1"/>
</dbReference>
<comment type="caution">
    <text evidence="10">The sequence shown here is derived from an EMBL/GenBank/DDBJ whole genome shotgun (WGS) entry which is preliminary data.</text>
</comment>
<accession>A0ABW0X8A3</accession>
<dbReference type="Proteomes" id="UP001595975">
    <property type="component" value="Unassembled WGS sequence"/>
</dbReference>
<protein>
    <submittedName>
        <fullName evidence="10">ABC transporter ATP-binding protein</fullName>
    </submittedName>
</protein>
<dbReference type="EMBL" id="JBHSOF010000045">
    <property type="protein sequence ID" value="MFC5666765.1"/>
    <property type="molecule type" value="Genomic_DNA"/>
</dbReference>
<organism evidence="10 11">
    <name type="scientific">Kitasatospora misakiensis</name>
    <dbReference type="NCBI Taxonomy" id="67330"/>
    <lineage>
        <taxon>Bacteria</taxon>
        <taxon>Bacillati</taxon>
        <taxon>Actinomycetota</taxon>
        <taxon>Actinomycetes</taxon>
        <taxon>Kitasatosporales</taxon>
        <taxon>Streptomycetaceae</taxon>
        <taxon>Kitasatospora</taxon>
    </lineage>
</organism>